<evidence type="ECO:0000313" key="3">
    <source>
        <dbReference type="Proteomes" id="UP001360953"/>
    </source>
</evidence>
<evidence type="ECO:0000313" key="2">
    <source>
        <dbReference type="EMBL" id="KAK7539287.1"/>
    </source>
</evidence>
<name>A0ABR1LVV1_9PEZI</name>
<feature type="compositionally biased region" description="Polar residues" evidence="1">
    <location>
        <begin position="180"/>
        <end position="203"/>
    </location>
</feature>
<feature type="region of interest" description="Disordered" evidence="1">
    <location>
        <begin position="302"/>
        <end position="334"/>
    </location>
</feature>
<protein>
    <submittedName>
        <fullName evidence="2">Uncharacterized protein</fullName>
    </submittedName>
</protein>
<sequence length="370" mass="41004">MSRFDPAVLNPIKFDEEVEIFFCPGTRRFRVHKDEKTGKEVWYQKCGTVKPTSCFYMNPFSTERLHGPNVFFANGKILSDPFGFLTFRTDQDRAKARKVFGSYWDIIFVEGEDQISSRGNSTTPDIPVDPTTLDAFSPLGSSGQPSKPMGVFETSAKREMLSPDSDGPRPRKILRAYDTPESTASTLEEASAITPTSTDSIDANSFNLPSEALTASYSTNLNSSAFVDAPIQEKPNETPSAEVSMSGGIELKLKNDSQSHFSSVRSFPKLLLSSDAAGDRKEKGFEKDAFNTFNEVHVPPVSSLPKLSPFPDAAGDRNQKGSEKDGFDNFKPNTVFKGNLTTAAEVDAMMKWLKEASEPGWIERERQKRQ</sequence>
<comment type="caution">
    <text evidence="2">The sequence shown here is derived from an EMBL/GenBank/DDBJ whole genome shotgun (WGS) entry which is preliminary data.</text>
</comment>
<feature type="compositionally biased region" description="Basic and acidic residues" evidence="1">
    <location>
        <begin position="314"/>
        <end position="328"/>
    </location>
</feature>
<dbReference type="Proteomes" id="UP001360953">
    <property type="component" value="Unassembled WGS sequence"/>
</dbReference>
<proteinExistence type="predicted"/>
<reference evidence="2 3" key="1">
    <citation type="submission" date="2024-04" db="EMBL/GenBank/DDBJ databases">
        <title>Phyllosticta paracitricarpa is synonymous to the EU quarantine fungus P. citricarpa based on phylogenomic analyses.</title>
        <authorList>
            <consortium name="Lawrence Berkeley National Laboratory"/>
            <person name="Van ingen-buijs V.A."/>
            <person name="Van westerhoven A.C."/>
            <person name="Haridas S."/>
            <person name="Skiadas P."/>
            <person name="Martin F."/>
            <person name="Groenewald J.Z."/>
            <person name="Crous P.W."/>
            <person name="Seidl M.F."/>
        </authorList>
    </citation>
    <scope>NUCLEOTIDE SEQUENCE [LARGE SCALE GENOMIC DNA]</scope>
    <source>
        <strain evidence="2 3">CPC 17464</strain>
    </source>
</reference>
<dbReference type="EMBL" id="JBBPEH010000004">
    <property type="protein sequence ID" value="KAK7539287.1"/>
    <property type="molecule type" value="Genomic_DNA"/>
</dbReference>
<evidence type="ECO:0000256" key="1">
    <source>
        <dbReference type="SAM" id="MobiDB-lite"/>
    </source>
</evidence>
<dbReference type="GeneID" id="92035414"/>
<accession>A0ABR1LVV1</accession>
<keyword evidence="3" id="KW-1185">Reference proteome</keyword>
<dbReference type="RefSeq" id="XP_066656558.1">
    <property type="nucleotide sequence ID" value="XM_066802508.1"/>
</dbReference>
<gene>
    <name evidence="2" type="ORF">J3D65DRAFT_656926</name>
</gene>
<feature type="region of interest" description="Disordered" evidence="1">
    <location>
        <begin position="179"/>
        <end position="203"/>
    </location>
</feature>
<organism evidence="2 3">
    <name type="scientific">Phyllosticta citribraziliensis</name>
    <dbReference type="NCBI Taxonomy" id="989973"/>
    <lineage>
        <taxon>Eukaryota</taxon>
        <taxon>Fungi</taxon>
        <taxon>Dikarya</taxon>
        <taxon>Ascomycota</taxon>
        <taxon>Pezizomycotina</taxon>
        <taxon>Dothideomycetes</taxon>
        <taxon>Dothideomycetes incertae sedis</taxon>
        <taxon>Botryosphaeriales</taxon>
        <taxon>Phyllostictaceae</taxon>
        <taxon>Phyllosticta</taxon>
    </lineage>
</organism>
<feature type="compositionally biased region" description="Low complexity" evidence="1">
    <location>
        <begin position="302"/>
        <end position="311"/>
    </location>
</feature>